<dbReference type="PIRSF" id="PIRSF005303">
    <property type="entry name" value="Thiam_monoph_kin"/>
    <property type="match status" value="1"/>
</dbReference>
<keyword evidence="1" id="KW-0479">Metal-binding</keyword>
<dbReference type="SUPFAM" id="SSF55326">
    <property type="entry name" value="PurM N-terminal domain-like"/>
    <property type="match status" value="1"/>
</dbReference>
<feature type="binding site" evidence="1">
    <location>
        <position position="28"/>
    </location>
    <ligand>
        <name>Mg(2+)</name>
        <dbReference type="ChEBI" id="CHEBI:18420"/>
        <label>3</label>
    </ligand>
</feature>
<sequence>MMSEFELISEITDGLAIGGDVLLGPGDDAAVLAPRGDVVVTTDVLVENIHFKRSWSPAFQVGRKAVAVNVSDVEAMGADPSAVVIGLAFPRNLEGRWISDFQEGVVEECARVGISLVGGDLSSAPQVVIAVTALGNLAERAAVTRAGARVGDQVAVCGRLGWSAGGLLVLQRGFGSPKELVREQQCPAVPYGQGKIAASAGATAMIDVSDGLLQDLGHICERSGVGMDLETEALEIPEGLARLAAATGKDPLGFVLSGGEDHALAATFPADARLPQGWLRIGGVTSGAEVVVNGEPWQGNVGWDHFA</sequence>
<feature type="binding site" evidence="1">
    <location>
        <position position="43"/>
    </location>
    <ligand>
        <name>Mg(2+)</name>
        <dbReference type="ChEBI" id="CHEBI:18420"/>
        <label>2</label>
    </ligand>
</feature>
<feature type="binding site" evidence="1">
    <location>
        <position position="41"/>
    </location>
    <ligand>
        <name>Mg(2+)</name>
        <dbReference type="ChEBI" id="CHEBI:18420"/>
        <label>4</label>
    </ligand>
</feature>
<feature type="domain" description="PurM-like N-terminal" evidence="2">
    <location>
        <begin position="26"/>
        <end position="135"/>
    </location>
</feature>
<dbReference type="InterPro" id="IPR006283">
    <property type="entry name" value="ThiL-like"/>
</dbReference>
<dbReference type="SUPFAM" id="SSF56042">
    <property type="entry name" value="PurM C-terminal domain-like"/>
    <property type="match status" value="1"/>
</dbReference>
<evidence type="ECO:0000259" key="2">
    <source>
        <dbReference type="Pfam" id="PF00586"/>
    </source>
</evidence>
<dbReference type="NCBIfam" id="TIGR01379">
    <property type="entry name" value="thiL"/>
    <property type="match status" value="1"/>
</dbReference>
<feature type="binding site" evidence="1">
    <location>
        <begin position="119"/>
        <end position="120"/>
    </location>
    <ligand>
        <name>ATP</name>
        <dbReference type="ChEBI" id="CHEBI:30616"/>
    </ligand>
</feature>
<dbReference type="Pfam" id="PF00586">
    <property type="entry name" value="AIRS"/>
    <property type="match status" value="1"/>
</dbReference>
<keyword evidence="1" id="KW-0784">Thiamine biosynthesis</keyword>
<dbReference type="PANTHER" id="PTHR30270">
    <property type="entry name" value="THIAMINE-MONOPHOSPHATE KINASE"/>
    <property type="match status" value="1"/>
</dbReference>
<evidence type="ECO:0000256" key="1">
    <source>
        <dbReference type="HAMAP-Rule" id="MF_02128"/>
    </source>
</evidence>
<feature type="binding site" evidence="1">
    <location>
        <position position="210"/>
    </location>
    <ligand>
        <name>Mg(2+)</name>
        <dbReference type="ChEBI" id="CHEBI:18420"/>
        <label>5</label>
    </ligand>
</feature>
<dbReference type="Gene3D" id="3.90.650.10">
    <property type="entry name" value="PurM-like C-terminal domain"/>
    <property type="match status" value="1"/>
</dbReference>
<dbReference type="GO" id="GO:0009030">
    <property type="term" value="F:thiamine-phosphate kinase activity"/>
    <property type="evidence" value="ECO:0007669"/>
    <property type="project" value="UniProtKB-EC"/>
</dbReference>
<comment type="function">
    <text evidence="1">Catalyzes the ATP-dependent phosphorylation of thiamine-monophosphate (TMP) to form thiamine-pyrophosphate (TPP), the active form of vitamin B1.</text>
</comment>
<feature type="binding site" evidence="1">
    <location>
        <position position="42"/>
    </location>
    <ligand>
        <name>Mg(2+)</name>
        <dbReference type="ChEBI" id="CHEBI:18420"/>
        <label>1</label>
    </ligand>
</feature>
<feature type="binding site" evidence="1">
    <location>
        <position position="303"/>
    </location>
    <ligand>
        <name>substrate</name>
    </ligand>
</feature>
<reference evidence="3 4" key="1">
    <citation type="submission" date="2021-03" db="EMBL/GenBank/DDBJ databases">
        <title>Human Oral Microbial Genomes.</title>
        <authorList>
            <person name="Johnston C.D."/>
            <person name="Chen T."/>
            <person name="Dewhirst F.E."/>
        </authorList>
    </citation>
    <scope>NUCLEOTIDE SEQUENCE [LARGE SCALE GENOMIC DNA]</scope>
    <source>
        <strain evidence="3 4">DSMZ 100122</strain>
    </source>
</reference>
<gene>
    <name evidence="1" type="primary">thiL</name>
    <name evidence="3" type="ORF">J5A65_08610</name>
</gene>
<evidence type="ECO:0000313" key="3">
    <source>
        <dbReference type="EMBL" id="QUC07025.1"/>
    </source>
</evidence>
<comment type="catalytic activity">
    <reaction evidence="1">
        <text>thiamine phosphate + ATP = thiamine diphosphate + ADP</text>
        <dbReference type="Rhea" id="RHEA:15913"/>
        <dbReference type="ChEBI" id="CHEBI:30616"/>
        <dbReference type="ChEBI" id="CHEBI:37575"/>
        <dbReference type="ChEBI" id="CHEBI:58937"/>
        <dbReference type="ChEBI" id="CHEBI:456216"/>
        <dbReference type="EC" id="2.7.4.16"/>
    </reaction>
</comment>
<dbReference type="Proteomes" id="UP000678513">
    <property type="component" value="Chromosome"/>
</dbReference>
<dbReference type="InterPro" id="IPR036921">
    <property type="entry name" value="PurM-like_N_sf"/>
</dbReference>
<keyword evidence="1" id="KW-0067">ATP-binding</keyword>
<keyword evidence="1" id="KW-0460">Magnesium</keyword>
<accession>A0ABX7Y1H4</accession>
<proteinExistence type="inferred from homology"/>
<dbReference type="EC" id="2.7.4.16" evidence="1"/>
<dbReference type="Gene3D" id="3.30.1330.10">
    <property type="entry name" value="PurM-like, N-terminal domain"/>
    <property type="match status" value="1"/>
</dbReference>
<keyword evidence="1 3" id="KW-0808">Transferase</keyword>
<comment type="pathway">
    <text evidence="1">Cofactor biosynthesis; thiamine diphosphate biosynthesis; thiamine diphosphate from thiamine phosphate: step 1/1.</text>
</comment>
<comment type="miscellaneous">
    <text evidence="1">Reaction mechanism of ThiL seems to utilize a direct, inline transfer of the gamma-phosphate of ATP to TMP rather than a phosphorylated enzyme intermediate.</text>
</comment>
<feature type="binding site" evidence="1">
    <location>
        <position position="72"/>
    </location>
    <ligand>
        <name>Mg(2+)</name>
        <dbReference type="ChEBI" id="CHEBI:18420"/>
        <label>3</label>
    </ligand>
</feature>
<feature type="binding site" evidence="1">
    <location>
        <position position="145"/>
    </location>
    <ligand>
        <name>ATP</name>
        <dbReference type="ChEBI" id="CHEBI:30616"/>
    </ligand>
</feature>
<protein>
    <recommendedName>
        <fullName evidence="1">Thiamine-monophosphate kinase</fullName>
        <shortName evidence="1">TMP kinase</shortName>
        <shortName evidence="1">Thiamine-phosphate kinase</shortName>
        <ecNumber evidence="1">2.7.4.16</ecNumber>
    </recommendedName>
</protein>
<keyword evidence="1 3" id="KW-0418">Kinase</keyword>
<feature type="binding site" evidence="1">
    <location>
        <position position="120"/>
    </location>
    <ligand>
        <name>Mg(2+)</name>
        <dbReference type="ChEBI" id="CHEBI:18420"/>
        <label>1</label>
    </ligand>
</feature>
<feature type="binding site" evidence="1">
    <location>
        <position position="72"/>
    </location>
    <ligand>
        <name>Mg(2+)</name>
        <dbReference type="ChEBI" id="CHEBI:18420"/>
        <label>4</label>
    </ligand>
</feature>
<keyword evidence="1" id="KW-0547">Nucleotide-binding</keyword>
<dbReference type="HAMAP" id="MF_02128">
    <property type="entry name" value="TMP_kinase"/>
    <property type="match status" value="1"/>
</dbReference>
<feature type="binding site" evidence="1">
    <location>
        <position position="207"/>
    </location>
    <ligand>
        <name>Mg(2+)</name>
        <dbReference type="ChEBI" id="CHEBI:18420"/>
        <label>3</label>
    </ligand>
</feature>
<feature type="binding site" evidence="1">
    <location>
        <position position="50"/>
    </location>
    <ligand>
        <name>substrate</name>
    </ligand>
</feature>
<feature type="binding site" evidence="1">
    <location>
        <position position="72"/>
    </location>
    <ligand>
        <name>Mg(2+)</name>
        <dbReference type="ChEBI" id="CHEBI:18420"/>
        <label>2</label>
    </ligand>
</feature>
<dbReference type="CDD" id="cd02194">
    <property type="entry name" value="ThiL"/>
    <property type="match status" value="1"/>
</dbReference>
<feature type="binding site" evidence="1">
    <location>
        <position position="28"/>
    </location>
    <ligand>
        <name>Mg(2+)</name>
        <dbReference type="ChEBI" id="CHEBI:18420"/>
        <label>4</label>
    </ligand>
</feature>
<organism evidence="3 4">
    <name type="scientific">Arachnia rubra</name>
    <dbReference type="NCBI Taxonomy" id="1547448"/>
    <lineage>
        <taxon>Bacteria</taxon>
        <taxon>Bacillati</taxon>
        <taxon>Actinomycetota</taxon>
        <taxon>Actinomycetes</taxon>
        <taxon>Propionibacteriales</taxon>
        <taxon>Propionibacteriaceae</taxon>
        <taxon>Arachnia</taxon>
    </lineage>
</organism>
<dbReference type="InterPro" id="IPR016188">
    <property type="entry name" value="PurM-like_N"/>
</dbReference>
<dbReference type="NCBIfam" id="NF004351">
    <property type="entry name" value="PRK05731.1-4"/>
    <property type="match status" value="1"/>
</dbReference>
<dbReference type="EMBL" id="CP072384">
    <property type="protein sequence ID" value="QUC07025.1"/>
    <property type="molecule type" value="Genomic_DNA"/>
</dbReference>
<keyword evidence="4" id="KW-1185">Reference proteome</keyword>
<dbReference type="InterPro" id="IPR036676">
    <property type="entry name" value="PurM-like_C_sf"/>
</dbReference>
<evidence type="ECO:0000313" key="4">
    <source>
        <dbReference type="Proteomes" id="UP000678513"/>
    </source>
</evidence>
<feature type="binding site" evidence="1">
    <location>
        <position position="260"/>
    </location>
    <ligand>
        <name>substrate</name>
    </ligand>
</feature>
<feature type="binding site" evidence="1">
    <location>
        <position position="43"/>
    </location>
    <ligand>
        <name>Mg(2+)</name>
        <dbReference type="ChEBI" id="CHEBI:18420"/>
        <label>1</label>
    </ligand>
</feature>
<name>A0ABX7Y1H4_9ACTN</name>
<dbReference type="RefSeq" id="WP_212321153.1">
    <property type="nucleotide sequence ID" value="NZ_AP024463.1"/>
</dbReference>
<dbReference type="PANTHER" id="PTHR30270:SF0">
    <property type="entry name" value="THIAMINE-MONOPHOSPHATE KINASE"/>
    <property type="match status" value="1"/>
</dbReference>
<comment type="caution">
    <text evidence="1">Lacks conserved residue(s) required for the propagation of feature annotation.</text>
</comment>
<comment type="similarity">
    <text evidence="1">Belongs to the thiamine-monophosphate kinase family.</text>
</comment>
<feature type="binding site" evidence="1">
    <location>
        <position position="209"/>
    </location>
    <ligand>
        <name>ATP</name>
        <dbReference type="ChEBI" id="CHEBI:30616"/>
    </ligand>
</feature>